<keyword evidence="2" id="KW-0732">Signal</keyword>
<name>A0A5K4F829_SCHMA</name>
<feature type="region of interest" description="Disordered" evidence="1">
    <location>
        <begin position="36"/>
        <end position="78"/>
    </location>
</feature>
<dbReference type="WBParaSite" id="Smp_317580.1">
    <property type="protein sequence ID" value="Smp_317580.1"/>
    <property type="gene ID" value="Smp_317580"/>
</dbReference>
<keyword evidence="3" id="KW-1185">Reference proteome</keyword>
<feature type="signal peptide" evidence="2">
    <location>
        <begin position="1"/>
        <end position="30"/>
    </location>
</feature>
<organism evidence="3 4">
    <name type="scientific">Schistosoma mansoni</name>
    <name type="common">Blood fluke</name>
    <dbReference type="NCBI Taxonomy" id="6183"/>
    <lineage>
        <taxon>Eukaryota</taxon>
        <taxon>Metazoa</taxon>
        <taxon>Spiralia</taxon>
        <taxon>Lophotrochozoa</taxon>
        <taxon>Platyhelminthes</taxon>
        <taxon>Trematoda</taxon>
        <taxon>Digenea</taxon>
        <taxon>Strigeidida</taxon>
        <taxon>Schistosomatoidea</taxon>
        <taxon>Schistosomatidae</taxon>
        <taxon>Schistosoma</taxon>
    </lineage>
</organism>
<reference evidence="4" key="2">
    <citation type="submission" date="2019-11" db="UniProtKB">
        <authorList>
            <consortium name="WormBaseParasite"/>
        </authorList>
    </citation>
    <scope>IDENTIFICATION</scope>
    <source>
        <strain evidence="4">Puerto Rican</strain>
    </source>
</reference>
<protein>
    <submittedName>
        <fullName evidence="4">Uncharacterized protein</fullName>
    </submittedName>
</protein>
<accession>A0A5K4F829</accession>
<dbReference type="Proteomes" id="UP000008854">
    <property type="component" value="Unassembled WGS sequence"/>
</dbReference>
<proteinExistence type="predicted"/>
<evidence type="ECO:0000256" key="1">
    <source>
        <dbReference type="SAM" id="MobiDB-lite"/>
    </source>
</evidence>
<reference evidence="3" key="1">
    <citation type="journal article" date="2012" name="PLoS Negl. Trop. Dis.">
        <title>A systematically improved high quality genome and transcriptome of the human blood fluke Schistosoma mansoni.</title>
        <authorList>
            <person name="Protasio A.V."/>
            <person name="Tsai I.J."/>
            <person name="Babbage A."/>
            <person name="Nichol S."/>
            <person name="Hunt M."/>
            <person name="Aslett M.A."/>
            <person name="De Silva N."/>
            <person name="Velarde G.S."/>
            <person name="Anderson T.J."/>
            <person name="Clark R.C."/>
            <person name="Davidson C."/>
            <person name="Dillon G.P."/>
            <person name="Holroyd N.E."/>
            <person name="LoVerde P.T."/>
            <person name="Lloyd C."/>
            <person name="McQuillan J."/>
            <person name="Oliveira G."/>
            <person name="Otto T.D."/>
            <person name="Parker-Manuel S.J."/>
            <person name="Quail M.A."/>
            <person name="Wilson R.A."/>
            <person name="Zerlotini A."/>
            <person name="Dunne D.W."/>
            <person name="Berriman M."/>
        </authorList>
    </citation>
    <scope>NUCLEOTIDE SEQUENCE [LARGE SCALE GENOMIC DNA]</scope>
    <source>
        <strain evidence="3">Puerto Rican</strain>
    </source>
</reference>
<evidence type="ECO:0000313" key="3">
    <source>
        <dbReference type="Proteomes" id="UP000008854"/>
    </source>
</evidence>
<dbReference type="AlphaFoldDB" id="A0A5K4F829"/>
<dbReference type="InParanoid" id="A0A5K4F829"/>
<feature type="chain" id="PRO_5024279183" evidence="2">
    <location>
        <begin position="31"/>
        <end position="151"/>
    </location>
</feature>
<feature type="compositionally biased region" description="Basic residues" evidence="1">
    <location>
        <begin position="36"/>
        <end position="50"/>
    </location>
</feature>
<evidence type="ECO:0000313" key="4">
    <source>
        <dbReference type="WBParaSite" id="Smp_317580.1"/>
    </source>
</evidence>
<sequence length="151" mass="17794">MQTSKSRTITLLTFLIILILIISYWELAQARSSKSSRKTVVKHNTVHKTVQKSSTKPPTKVPQRNPKQPVPKKYNSTYNLPQITRPFNAIKRQIRGNMIREEFQSLDTYPNIYRPLERLNNYQQHNNNNNYQFFEEVPMNEQDGYIPQLGD</sequence>
<evidence type="ECO:0000256" key="2">
    <source>
        <dbReference type="SAM" id="SignalP"/>
    </source>
</evidence>